<organism evidence="2 3">
    <name type="scientific">Leptospira licerasiae str. MMD4847</name>
    <dbReference type="NCBI Taxonomy" id="1049971"/>
    <lineage>
        <taxon>Bacteria</taxon>
        <taxon>Pseudomonadati</taxon>
        <taxon>Spirochaetota</taxon>
        <taxon>Spirochaetia</taxon>
        <taxon>Leptospirales</taxon>
        <taxon>Leptospiraceae</taxon>
        <taxon>Leptospira</taxon>
    </lineage>
</organism>
<feature type="transmembrane region" description="Helical" evidence="1">
    <location>
        <begin position="12"/>
        <end position="35"/>
    </location>
</feature>
<accession>A0ABN0HDX3</accession>
<keyword evidence="1" id="KW-0472">Membrane</keyword>
<feature type="transmembrane region" description="Helical" evidence="1">
    <location>
        <begin position="208"/>
        <end position="232"/>
    </location>
</feature>
<name>A0ABN0HDX3_9LEPT</name>
<keyword evidence="1" id="KW-1133">Transmembrane helix</keyword>
<gene>
    <name evidence="2" type="ORF">LEP1GSC178_2009</name>
</gene>
<comment type="caution">
    <text evidence="2">The sequence shown here is derived from an EMBL/GenBank/DDBJ whole genome shotgun (WGS) entry which is preliminary data.</text>
</comment>
<evidence type="ECO:0000256" key="1">
    <source>
        <dbReference type="SAM" id="Phobius"/>
    </source>
</evidence>
<evidence type="ECO:0000313" key="3">
    <source>
        <dbReference type="Proteomes" id="UP000018720"/>
    </source>
</evidence>
<evidence type="ECO:0008006" key="4">
    <source>
        <dbReference type="Google" id="ProtNLM"/>
    </source>
</evidence>
<dbReference type="Proteomes" id="UP000018720">
    <property type="component" value="Unassembled WGS sequence"/>
</dbReference>
<feature type="transmembrane region" description="Helical" evidence="1">
    <location>
        <begin position="299"/>
        <end position="321"/>
    </location>
</feature>
<keyword evidence="3" id="KW-1185">Reference proteome</keyword>
<reference evidence="2 3" key="1">
    <citation type="submission" date="2012-08" db="EMBL/GenBank/DDBJ databases">
        <authorList>
            <person name="Harkins D.M."/>
            <person name="Durkin A.S."/>
            <person name="Selengut J.D."/>
            <person name="Sanka R."/>
            <person name="DePew J."/>
            <person name="Purushe J."/>
            <person name="Matthias M.A."/>
            <person name="Vinetz J.M."/>
            <person name="Sutton G.G."/>
            <person name="Nelson W.C."/>
            <person name="Fouts D.E."/>
        </authorList>
    </citation>
    <scope>NUCLEOTIDE SEQUENCE [LARGE SCALE GENOMIC DNA]</scope>
    <source>
        <strain evidence="2 3">MMD4847</strain>
    </source>
</reference>
<sequence>MVIFVNGHYMKKFSFGIVVSSIGVVASIVTIYAFVVAKSENIELEIVFNSFDRLTDLPGVREPDLSSVYYFKKQPVKNLWKVTIAFNNVKDKTIIGDGLQKNIIRENLDFTLPKTYKLLRSDKVYSDIEHQLYTSNHGVALHFNQWRKGEKVIYNLYIETPTGEIDKLFLKEKVNRQIIDGEVTFKIQINGLRKRYITENLPSFLRKIGYIFVLLVMFALTVFLGISLVLIFPSFQKRRLWRKANNLKYSHFISDVFKENEILKERYLKSPNELPTKLWGRFEGDKYPKMFMEVNNDTFLEIVILFTIIFAFESASVIVFIDLVQNFIYMW</sequence>
<keyword evidence="1" id="KW-0812">Transmembrane</keyword>
<evidence type="ECO:0000313" key="2">
    <source>
        <dbReference type="EMBL" id="EJZ43806.1"/>
    </source>
</evidence>
<proteinExistence type="predicted"/>
<protein>
    <recommendedName>
        <fullName evidence="4">DUF2207 domain-containing protein</fullName>
    </recommendedName>
</protein>
<dbReference type="EMBL" id="AHOM02000001">
    <property type="protein sequence ID" value="EJZ43806.1"/>
    <property type="molecule type" value="Genomic_DNA"/>
</dbReference>